<name>A0AA35KGF0_9SAUR</name>
<keyword evidence="2 4" id="KW-0833">Ubl conjugation pathway</keyword>
<protein>
    <submittedName>
        <fullName evidence="7">Ubiquitin conjugating enzyme E2 U</fullName>
    </submittedName>
</protein>
<dbReference type="InterPro" id="IPR016135">
    <property type="entry name" value="UBQ-conjugating_enzyme/RWD"/>
</dbReference>
<keyword evidence="1" id="KW-0808">Transferase</keyword>
<organism evidence="7 8">
    <name type="scientific">Podarcis lilfordi</name>
    <name type="common">Lilford's wall lizard</name>
    <dbReference type="NCBI Taxonomy" id="74358"/>
    <lineage>
        <taxon>Eukaryota</taxon>
        <taxon>Metazoa</taxon>
        <taxon>Chordata</taxon>
        <taxon>Craniata</taxon>
        <taxon>Vertebrata</taxon>
        <taxon>Euteleostomi</taxon>
        <taxon>Lepidosauria</taxon>
        <taxon>Squamata</taxon>
        <taxon>Bifurcata</taxon>
        <taxon>Unidentata</taxon>
        <taxon>Episquamata</taxon>
        <taxon>Laterata</taxon>
        <taxon>Lacertibaenia</taxon>
        <taxon>Lacertidae</taxon>
        <taxon>Podarcis</taxon>
    </lineage>
</organism>
<dbReference type="Pfam" id="PF00179">
    <property type="entry name" value="UQ_con"/>
    <property type="match status" value="1"/>
</dbReference>
<dbReference type="CDD" id="cd23806">
    <property type="entry name" value="UBCc_UBE2U"/>
    <property type="match status" value="1"/>
</dbReference>
<keyword evidence="4" id="KW-0547">Nucleotide-binding</keyword>
<sequence length="376" mass="43585">MFNKAQQNGDESFYSSTTDVQKYPRKHRASCPSLPRVIYVWESHGDSSISGLLCQGQILWENMSTMNMHSRAYLLLEREFIEHEKAKIFGITVAPVGDSLMEWVAEIEGLKDTLWEGAELQLSLRYTEEYNRVPPSITFNTIPFHPNVDPKTGRPCLDFLDDPTKWDSKLTMTSILLCIQVLLSIPVLKNPVNLEAAHLLKNNYPLYRKKVIQCVKTSQHLDAISLERSLSTFRRPQEDEEYGQERYVTSISYEEYYWTWYKLATSKAAEEFKSPVFEDPNFIGNRYGWRAENVDKGQWDSLTHRLLISEFIKNQKRERLVESKKSHPLLSPSPASGSQSTSGRESKNRSQDEEQWEKEAEDLVMWSASLEHMKLD</sequence>
<dbReference type="PANTHER" id="PTHR24067">
    <property type="entry name" value="UBIQUITIN-CONJUGATING ENZYME E2"/>
    <property type="match status" value="1"/>
</dbReference>
<feature type="domain" description="UBC core" evidence="6">
    <location>
        <begin position="71"/>
        <end position="220"/>
    </location>
</feature>
<dbReference type="PROSITE" id="PS50127">
    <property type="entry name" value="UBC_2"/>
    <property type="match status" value="1"/>
</dbReference>
<dbReference type="EMBL" id="OX395131">
    <property type="protein sequence ID" value="CAI5777004.1"/>
    <property type="molecule type" value="Genomic_DNA"/>
</dbReference>
<dbReference type="InterPro" id="IPR023313">
    <property type="entry name" value="UBQ-conjugating_AS"/>
</dbReference>
<keyword evidence="4" id="KW-0067">ATP-binding</keyword>
<comment type="similarity">
    <text evidence="4">Belongs to the ubiquitin-conjugating enzyme family.</text>
</comment>
<dbReference type="SMART" id="SM00212">
    <property type="entry name" value="UBCc"/>
    <property type="match status" value="1"/>
</dbReference>
<dbReference type="InterPro" id="IPR000608">
    <property type="entry name" value="UBC"/>
</dbReference>
<evidence type="ECO:0000256" key="5">
    <source>
        <dbReference type="SAM" id="MobiDB-lite"/>
    </source>
</evidence>
<dbReference type="SUPFAM" id="SSF54495">
    <property type="entry name" value="UBC-like"/>
    <property type="match status" value="1"/>
</dbReference>
<evidence type="ECO:0000313" key="8">
    <source>
        <dbReference type="Proteomes" id="UP001178461"/>
    </source>
</evidence>
<feature type="compositionally biased region" description="Low complexity" evidence="5">
    <location>
        <begin position="328"/>
        <end position="343"/>
    </location>
</feature>
<evidence type="ECO:0000256" key="3">
    <source>
        <dbReference type="PROSITE-ProRule" id="PRU10133"/>
    </source>
</evidence>
<evidence type="ECO:0000256" key="2">
    <source>
        <dbReference type="ARBA" id="ARBA00022786"/>
    </source>
</evidence>
<gene>
    <name evidence="7" type="ORF">PODLI_1B021135</name>
</gene>
<feature type="active site" description="Glycyl thioester intermediate" evidence="3">
    <location>
        <position position="156"/>
    </location>
</feature>
<reference evidence="7" key="1">
    <citation type="submission" date="2022-12" db="EMBL/GenBank/DDBJ databases">
        <authorList>
            <person name="Alioto T."/>
            <person name="Alioto T."/>
            <person name="Gomez Garrido J."/>
        </authorList>
    </citation>
    <scope>NUCLEOTIDE SEQUENCE</scope>
</reference>
<evidence type="ECO:0000259" key="6">
    <source>
        <dbReference type="PROSITE" id="PS50127"/>
    </source>
</evidence>
<dbReference type="PROSITE" id="PS00183">
    <property type="entry name" value="UBC_1"/>
    <property type="match status" value="1"/>
</dbReference>
<accession>A0AA35KGF0</accession>
<proteinExistence type="inferred from homology"/>
<dbReference type="AlphaFoldDB" id="A0AA35KGF0"/>
<dbReference type="Proteomes" id="UP001178461">
    <property type="component" value="Chromosome 6"/>
</dbReference>
<feature type="region of interest" description="Disordered" evidence="5">
    <location>
        <begin position="322"/>
        <end position="360"/>
    </location>
</feature>
<keyword evidence="8" id="KW-1185">Reference proteome</keyword>
<dbReference type="InterPro" id="IPR050113">
    <property type="entry name" value="Ub_conjugating_enzyme"/>
</dbReference>
<evidence type="ECO:0000256" key="1">
    <source>
        <dbReference type="ARBA" id="ARBA00022679"/>
    </source>
</evidence>
<evidence type="ECO:0000256" key="4">
    <source>
        <dbReference type="RuleBase" id="RU362109"/>
    </source>
</evidence>
<dbReference type="GO" id="GO:0005524">
    <property type="term" value="F:ATP binding"/>
    <property type="evidence" value="ECO:0007669"/>
    <property type="project" value="UniProtKB-UniRule"/>
</dbReference>
<dbReference type="Gene3D" id="3.10.110.10">
    <property type="entry name" value="Ubiquitin Conjugating Enzyme"/>
    <property type="match status" value="1"/>
</dbReference>
<dbReference type="GO" id="GO:0016740">
    <property type="term" value="F:transferase activity"/>
    <property type="evidence" value="ECO:0007669"/>
    <property type="project" value="UniProtKB-KW"/>
</dbReference>
<evidence type="ECO:0000313" key="7">
    <source>
        <dbReference type="EMBL" id="CAI5777004.1"/>
    </source>
</evidence>